<accession>A0A7S2HY38</accession>
<protein>
    <submittedName>
        <fullName evidence="2">Uncharacterized protein</fullName>
    </submittedName>
</protein>
<feature type="region of interest" description="Disordered" evidence="1">
    <location>
        <begin position="321"/>
        <end position="363"/>
    </location>
</feature>
<gene>
    <name evidence="2" type="ORF">CBRE1094_LOCUS29723</name>
</gene>
<proteinExistence type="predicted"/>
<evidence type="ECO:0000256" key="1">
    <source>
        <dbReference type="SAM" id="MobiDB-lite"/>
    </source>
</evidence>
<evidence type="ECO:0000313" key="2">
    <source>
        <dbReference type="EMBL" id="CAD9503121.1"/>
    </source>
</evidence>
<feature type="compositionally biased region" description="Basic residues" evidence="1">
    <location>
        <begin position="323"/>
        <end position="335"/>
    </location>
</feature>
<dbReference type="EMBL" id="HBGU01054350">
    <property type="protein sequence ID" value="CAD9503121.1"/>
    <property type="molecule type" value="Transcribed_RNA"/>
</dbReference>
<organism evidence="2">
    <name type="scientific">Haptolina brevifila</name>
    <dbReference type="NCBI Taxonomy" id="156173"/>
    <lineage>
        <taxon>Eukaryota</taxon>
        <taxon>Haptista</taxon>
        <taxon>Haptophyta</taxon>
        <taxon>Prymnesiophyceae</taxon>
        <taxon>Prymnesiales</taxon>
        <taxon>Prymnesiaceae</taxon>
        <taxon>Haptolina</taxon>
    </lineage>
</organism>
<dbReference type="AlphaFoldDB" id="A0A7S2HY38"/>
<name>A0A7S2HY38_9EUKA</name>
<sequence length="363" mass="38914">MPAASISTSTLRLASSTAAKIPLERSSSFVEDGECGGVRRPRAMAQALQAVTKTAPQRCGIPAAASALLAFTSLRMCLRPDAMAQEDEDVEDIFTPAALGQDVPDAAASSTKPKCKLIYHCRICGGEGRLGIGVHKSCTTNLLCERLPAKMPSIDLDLETHQCVPLLSVLQWNPLLTRLFTQKLKSYSPIINSTILVLIDDSMDSGALTAIAHRASTAVRAIMASLDGVRTTGIASWTESDRTINIRPFVHESTHYNPKEYEREETRFEALVLNMSGGNMHTFIAALEHEIVDPSAANSSNINRGGGTGASADAGCIGTLYSNKRKNGDKRKRKAPSCGHSRDKHPNSPCGAKPAKTCTKPDK</sequence>
<reference evidence="2" key="1">
    <citation type="submission" date="2021-01" db="EMBL/GenBank/DDBJ databases">
        <authorList>
            <person name="Corre E."/>
            <person name="Pelletier E."/>
            <person name="Niang G."/>
            <person name="Scheremetjew M."/>
            <person name="Finn R."/>
            <person name="Kale V."/>
            <person name="Holt S."/>
            <person name="Cochrane G."/>
            <person name="Meng A."/>
            <person name="Brown T."/>
            <person name="Cohen L."/>
        </authorList>
    </citation>
    <scope>NUCLEOTIDE SEQUENCE</scope>
    <source>
        <strain evidence="2">UTEX LB 985</strain>
    </source>
</reference>